<keyword evidence="2" id="KW-1133">Transmembrane helix</keyword>
<sequence length="495" mass="53890">MKIQLKILLFFAFASPVFDALAAVYVATRNGNNANLINVCAGVYIGTIYDPSSLNCSVGKTFTSGSRSFTVTYFSASSTIQLKTRRSDGRTYISKMFGQVSVCPPPRQVNPQTGICEEPPVCSDDEILNPDTMECEAIPFCDRPSTLDEIFNAEQACAAKDGVFSHQCNSESSSLTTNCAEPNACVMGMPNWPECMDDLDPTNPSTPPSGGFEGGSPGTANPNAPSYDKDEPDQVTPDDTTDKAVVEAIRNLNRDNNQAHTALNTDINTGFNDLNNKLTQLNNTNTNIGKKISEQMQQDHKNFQDEKKLLLQQTGAIMNGNSTITSAVNNQTGQLKNSIDALSDKLGNGSDTEPCDPNSDERSCEGEHGLTSDYVSDALGQMVFAVDSEMSTAESTLIYEAQKAVSDPMTDDIELVIHDTTGLLLGVFPNAGDCQPFELPTLSDKQYYIDCQWSNQLKMIFSFCMYVFTVYTLLSILLEDITPQAGTVPYSSRRL</sequence>
<name>A0ABS3A1G3_9VIBR</name>
<evidence type="ECO:0000256" key="1">
    <source>
        <dbReference type="SAM" id="MobiDB-lite"/>
    </source>
</evidence>
<keyword evidence="5" id="KW-1185">Reference proteome</keyword>
<proteinExistence type="predicted"/>
<gene>
    <name evidence="4" type="ORF">JYA62_04280</name>
</gene>
<feature type="transmembrane region" description="Helical" evidence="2">
    <location>
        <begin position="459"/>
        <end position="478"/>
    </location>
</feature>
<keyword evidence="2" id="KW-0472">Membrane</keyword>
<evidence type="ECO:0000256" key="2">
    <source>
        <dbReference type="SAM" id="Phobius"/>
    </source>
</evidence>
<accession>A0ABS3A1G3</accession>
<comment type="caution">
    <text evidence="4">The sequence shown here is derived from an EMBL/GenBank/DDBJ whole genome shotgun (WGS) entry which is preliminary data.</text>
</comment>
<keyword evidence="3" id="KW-0732">Signal</keyword>
<dbReference type="RefSeq" id="WP_206369051.1">
    <property type="nucleotide sequence ID" value="NZ_CAWPTM010000178.1"/>
</dbReference>
<organism evidence="4 5">
    <name type="scientific">Vibrio neptunius</name>
    <dbReference type="NCBI Taxonomy" id="170651"/>
    <lineage>
        <taxon>Bacteria</taxon>
        <taxon>Pseudomonadati</taxon>
        <taxon>Pseudomonadota</taxon>
        <taxon>Gammaproteobacteria</taxon>
        <taxon>Vibrionales</taxon>
        <taxon>Vibrionaceae</taxon>
        <taxon>Vibrio</taxon>
    </lineage>
</organism>
<evidence type="ECO:0008006" key="6">
    <source>
        <dbReference type="Google" id="ProtNLM"/>
    </source>
</evidence>
<protein>
    <recommendedName>
        <fullName evidence="6">Chemotaxis protein</fullName>
    </recommendedName>
</protein>
<keyword evidence="2" id="KW-0812">Transmembrane</keyword>
<evidence type="ECO:0000313" key="5">
    <source>
        <dbReference type="Proteomes" id="UP000779070"/>
    </source>
</evidence>
<dbReference type="EMBL" id="JAFHLB010000004">
    <property type="protein sequence ID" value="MBN3576884.1"/>
    <property type="molecule type" value="Genomic_DNA"/>
</dbReference>
<evidence type="ECO:0000313" key="4">
    <source>
        <dbReference type="EMBL" id="MBN3576884.1"/>
    </source>
</evidence>
<reference evidence="4 5" key="1">
    <citation type="submission" date="2021-02" db="EMBL/GenBank/DDBJ databases">
        <title>Draft Genome Sequences of 5 Vibrio neptunius Strains Isolated From of Bivalve Hatcheries.</title>
        <authorList>
            <person name="Galvis F."/>
            <person name="Barja J.L."/>
            <person name="Lemos M.L."/>
            <person name="Balado M."/>
        </authorList>
    </citation>
    <scope>NUCLEOTIDE SEQUENCE [LARGE SCALE GENOMIC DNA]</scope>
    <source>
        <strain evidence="4 5">PP-145.98</strain>
    </source>
</reference>
<evidence type="ECO:0000256" key="3">
    <source>
        <dbReference type="SAM" id="SignalP"/>
    </source>
</evidence>
<feature type="region of interest" description="Disordered" evidence="1">
    <location>
        <begin position="341"/>
        <end position="367"/>
    </location>
</feature>
<feature type="region of interest" description="Disordered" evidence="1">
    <location>
        <begin position="196"/>
        <end position="240"/>
    </location>
</feature>
<feature type="chain" id="PRO_5047486932" description="Chemotaxis protein" evidence="3">
    <location>
        <begin position="23"/>
        <end position="495"/>
    </location>
</feature>
<feature type="signal peptide" evidence="3">
    <location>
        <begin position="1"/>
        <end position="22"/>
    </location>
</feature>
<dbReference type="Proteomes" id="UP000779070">
    <property type="component" value="Unassembled WGS sequence"/>
</dbReference>